<reference evidence="1" key="1">
    <citation type="submission" date="2020-03" db="EMBL/GenBank/DDBJ databases">
        <title>The deep terrestrial virosphere.</title>
        <authorList>
            <person name="Holmfeldt K."/>
            <person name="Nilsson E."/>
            <person name="Simone D."/>
            <person name="Lopez-Fernandez M."/>
            <person name="Wu X."/>
            <person name="de Brujin I."/>
            <person name="Lundin D."/>
            <person name="Andersson A."/>
            <person name="Bertilsson S."/>
            <person name="Dopson M."/>
        </authorList>
    </citation>
    <scope>NUCLEOTIDE SEQUENCE</scope>
    <source>
        <strain evidence="1">MM415B04122</strain>
    </source>
</reference>
<sequence>MNDISYKVMKCDDICGNIWYKVACGCGSNDHVLKIEFEYDKDAPGYVWINFEKKLAWSSYWGLNKWYKRFWKRLTGAFKIFFNGHIEVSESFLLDGEEHIESFISALREGQDKMRKYREIIIKE</sequence>
<organism evidence="1">
    <name type="scientific">viral metagenome</name>
    <dbReference type="NCBI Taxonomy" id="1070528"/>
    <lineage>
        <taxon>unclassified sequences</taxon>
        <taxon>metagenomes</taxon>
        <taxon>organismal metagenomes</taxon>
    </lineage>
</organism>
<name>A0A6M3LKB6_9ZZZZ</name>
<dbReference type="AlphaFoldDB" id="A0A6M3LKB6"/>
<proteinExistence type="predicted"/>
<accession>A0A6M3LKB6</accession>
<protein>
    <submittedName>
        <fullName evidence="1">Uncharacterized protein</fullName>
    </submittedName>
</protein>
<gene>
    <name evidence="1" type="ORF">MM415B04122_0002</name>
</gene>
<dbReference type="EMBL" id="MT143174">
    <property type="protein sequence ID" value="QJA93744.1"/>
    <property type="molecule type" value="Genomic_DNA"/>
</dbReference>
<evidence type="ECO:0000313" key="1">
    <source>
        <dbReference type="EMBL" id="QJA93744.1"/>
    </source>
</evidence>